<comment type="caution">
    <text evidence="3">The sequence shown here is derived from an EMBL/GenBank/DDBJ whole genome shotgun (WGS) entry which is preliminary data.</text>
</comment>
<protein>
    <recommendedName>
        <fullName evidence="5">YD repeat-containing protein</fullName>
    </recommendedName>
</protein>
<gene>
    <name evidence="3" type="ORF">DXN05_22995</name>
</gene>
<evidence type="ECO:0000313" key="4">
    <source>
        <dbReference type="Proteomes" id="UP000261284"/>
    </source>
</evidence>
<dbReference type="EMBL" id="QTJU01000014">
    <property type="protein sequence ID" value="RFM25830.1"/>
    <property type="molecule type" value="Genomic_DNA"/>
</dbReference>
<feature type="chain" id="PRO_5017538141" description="YD repeat-containing protein" evidence="2">
    <location>
        <begin position="20"/>
        <end position="1303"/>
    </location>
</feature>
<evidence type="ECO:0008006" key="5">
    <source>
        <dbReference type="Google" id="ProtNLM"/>
    </source>
</evidence>
<evidence type="ECO:0000256" key="1">
    <source>
        <dbReference type="SAM" id="MobiDB-lite"/>
    </source>
</evidence>
<evidence type="ECO:0000256" key="2">
    <source>
        <dbReference type="SAM" id="SignalP"/>
    </source>
</evidence>
<proteinExistence type="predicted"/>
<name>A0A3E1ND15_9BACT</name>
<keyword evidence="2" id="KW-0732">Signal</keyword>
<evidence type="ECO:0000313" key="3">
    <source>
        <dbReference type="EMBL" id="RFM25830.1"/>
    </source>
</evidence>
<sequence length="1303" mass="144039">MRRIVTVVLLLCYFPLVQAQVMKAASSGSGGPFQVAIPELLPASPDATAFVKEGIGNVNLSTGAIGTRIPLYEIKLGKFSFPISLSYSSQGMKADEVPGRMGQGWTISNTGMLTRSVKGTPDETSQRIPMPAGILDPADFSDAVYLYATAASEGTSIMDTQRDEYSFNVNGVSGKFVMDDNGVPLLTSQSNVKLTGVPGGNFTLTTPDGVAYTFGGITEITKSFTVAGTIVKKDRIITAYFLKHITLSNGEYIDFSYAPITTQVYTGLNQTLQEGVIGGTTCDNGCGTILYNNVMNRVEYETNYLTGITASNGLVINFAYENRPDQSGDNRLVTMTAPGKTYHFQYYDVPFSRNEVQNVNDRFFLTKVSQVEIDQHENTSTHDYLLEYDHIEGVAGPVSGRQDFLGFYNGQTNTCACLIPPVTDNNYQIDWGFRNPDWKAAMQGVLKAITYPTGGREEYTYEPNVTSAWGTPAPVYRHTDVSGVGTDGIGTIYTSDIVTATKDQSAALTATCDVRDASDHIRDPNAKAVEVVVYDNGTQVYRNFVIGEDRSLLRNIDFFAGHTYYYTIRVIGAKYVGTGSIQYDISGTQQVVNFAEVPGIRVKQITYRDLVSGQSHNKYYKYTSLDKLNESSCQYTPPSFQNRIQFANTSCNGEVGVCTRDLYTSSGTTRAYEISGNSPVYYKSVIESDDAGFANGGTEYTFADLDNGSLFVVARGQQQFLLPTDQQPTLTGTVLRTRVFDNRLVILTDKKDEYEVLNGTDTRNLSSVYVRKNYQPDINLGNRMDCFDIIVAHYVNRWNRLKQTTTTEYLAGGAVTKTVQYAYGDVVNTEPVAITTNDSRKQVLRSEKKYPTDFPADPIYAKLVATNQIATPVVETAYLNGALQEQKKTIYDDWFGDSKVLEPKTVQVQLSPGDALRDELLYSQYDQLGHPMQLQKVNDKPITYLWYQQYGLPLCQVDNAQSDQVACTGFELDTWGNWVMDNGSISNAAYFTGTGSFTGAIHKNIATAGTYAVSLWTNSTATVNGASGKLVKTHQGWRMYYWELQNPSVVTVQGTNMDEVRLYPKNAAMVSYNYIPFVGPTSKMDANGMVQYYDYDQLNRLVAVRDIDNNILKQYRYDYMASGVLNDAATWQPTGNTRAKPCPANSNYKTALLQVEQKDVNTSSSTYAQTRWTDAGIDVSLQNNGVWVNTATPLRCVVSNFTDNTGEQEQEQTDVNPCSSTYNQKRWNKLAGQNFTACPVPCVNCVAEGMKCINRVCYAGTKVVTASVKNSETSWTCTYHYEFPDGSRSADYTVQSSQSCNAQ</sequence>
<keyword evidence="4" id="KW-1185">Reference proteome</keyword>
<accession>A0A3E1ND15</accession>
<dbReference type="Proteomes" id="UP000261284">
    <property type="component" value="Unassembled WGS sequence"/>
</dbReference>
<feature type="signal peptide" evidence="2">
    <location>
        <begin position="1"/>
        <end position="19"/>
    </location>
</feature>
<reference evidence="3 4" key="1">
    <citation type="submission" date="2018-08" db="EMBL/GenBank/DDBJ databases">
        <title>Chitinophagaceae sp. K23C18032701, a novel bacterium isolated from forest soil.</title>
        <authorList>
            <person name="Wang C."/>
        </authorList>
    </citation>
    <scope>NUCLEOTIDE SEQUENCE [LARGE SCALE GENOMIC DNA]</scope>
    <source>
        <strain evidence="3 4">K23C18032701</strain>
    </source>
</reference>
<organism evidence="3 4">
    <name type="scientific">Deminuibacter soli</name>
    <dbReference type="NCBI Taxonomy" id="2291815"/>
    <lineage>
        <taxon>Bacteria</taxon>
        <taxon>Pseudomonadati</taxon>
        <taxon>Bacteroidota</taxon>
        <taxon>Chitinophagia</taxon>
        <taxon>Chitinophagales</taxon>
        <taxon>Chitinophagaceae</taxon>
        <taxon>Deminuibacter</taxon>
    </lineage>
</organism>
<feature type="region of interest" description="Disordered" evidence="1">
    <location>
        <begin position="113"/>
        <end position="132"/>
    </location>
</feature>